<dbReference type="InterPro" id="IPR054233">
    <property type="entry name" value="DUF6958"/>
</dbReference>
<organism evidence="2">
    <name type="scientific">Knufia peltigerae</name>
    <dbReference type="NCBI Taxonomy" id="1002370"/>
    <lineage>
        <taxon>Eukaryota</taxon>
        <taxon>Fungi</taxon>
        <taxon>Dikarya</taxon>
        <taxon>Ascomycota</taxon>
        <taxon>Pezizomycotina</taxon>
        <taxon>Eurotiomycetes</taxon>
        <taxon>Chaetothyriomycetidae</taxon>
        <taxon>Chaetothyriales</taxon>
        <taxon>Trichomeriaceae</taxon>
        <taxon>Knufia</taxon>
    </lineage>
</organism>
<dbReference type="InterPro" id="IPR050266">
    <property type="entry name" value="AB_hydrolase_sf"/>
</dbReference>
<gene>
    <name evidence="2" type="ORF">H2204_009742</name>
</gene>
<dbReference type="PANTHER" id="PTHR43798:SF24">
    <property type="entry name" value="CIS-3-ALKYL-4-ALKYLOXETAN-2-ONE DECARBOXYLASE"/>
    <property type="match status" value="1"/>
</dbReference>
<dbReference type="GO" id="GO:0016020">
    <property type="term" value="C:membrane"/>
    <property type="evidence" value="ECO:0007669"/>
    <property type="project" value="TreeGrafter"/>
</dbReference>
<dbReference type="InterPro" id="IPR000073">
    <property type="entry name" value="AB_hydrolase_1"/>
</dbReference>
<dbReference type="EMBL" id="JAPDRN010000077">
    <property type="protein sequence ID" value="KAJ9627515.1"/>
    <property type="molecule type" value="Genomic_DNA"/>
</dbReference>
<dbReference type="PANTHER" id="PTHR43798">
    <property type="entry name" value="MONOACYLGLYCEROL LIPASE"/>
    <property type="match status" value="1"/>
</dbReference>
<protein>
    <recommendedName>
        <fullName evidence="1">AB hydrolase-1 domain-containing protein</fullName>
    </recommendedName>
</protein>
<comment type="caution">
    <text evidence="2">The sequence shown here is derived from an EMBL/GenBank/DDBJ whole genome shotgun (WGS) entry which is preliminary data.</text>
</comment>
<evidence type="ECO:0000259" key="1">
    <source>
        <dbReference type="Pfam" id="PF00561"/>
    </source>
</evidence>
<evidence type="ECO:0000313" key="2">
    <source>
        <dbReference type="EMBL" id="KAJ9627515.1"/>
    </source>
</evidence>
<proteinExistence type="predicted"/>
<dbReference type="Pfam" id="PF00561">
    <property type="entry name" value="Abhydrolase_1"/>
    <property type="match status" value="1"/>
</dbReference>
<reference evidence="2" key="1">
    <citation type="submission" date="2022-10" db="EMBL/GenBank/DDBJ databases">
        <title>Culturing micro-colonial fungi from biological soil crusts in the Mojave desert and describing Neophaeococcomyces mojavensis, and introducing the new genera and species Taxawa tesnikishii.</title>
        <authorList>
            <person name="Kurbessoian T."/>
            <person name="Stajich J.E."/>
        </authorList>
    </citation>
    <scope>NUCLEOTIDE SEQUENCE</scope>
    <source>
        <strain evidence="2">TK_35</strain>
    </source>
</reference>
<dbReference type="PRINTS" id="PR00111">
    <property type="entry name" value="ABHYDROLASE"/>
</dbReference>
<feature type="domain" description="AB hydrolase-1" evidence="1">
    <location>
        <begin position="123"/>
        <end position="361"/>
    </location>
</feature>
<accession>A0AA38XXQ2</accession>
<dbReference type="AlphaFoldDB" id="A0AA38XXQ2"/>
<sequence>MRTALLGVLPRTPPGVSVAVAKQSLLPALPADLFPGGATAGWWLKAVQLDLEAKGVIERAAGKPVRSLLIGAGLLLATAWLPTARGANADSPDPMDAAAFAARRRWIRTPFGRIACVQQGKGPVVLFLHGFPLSGFQWRHAIAQLSPSRRCIAPDFMGLGHSQVAATQDLSPQAQSDMLAALLDALSVAVVDLVANDSGGTVAQLFAVQHPQRVRTMLLSNCDVHENSPPPQMKNSLAAARAGTYHLKIARHLQDRQYARSAAGIGGSAYVDPAHFSDEAIEYSFRPLVSSPLRQQQLNHHLAAFEPNPLLAIEAALKRSMIPTRMVWGTADTLFPGRWAEWLHQTLPASRGIRWVDGGRLFWPEEQPTLLADEARALWSA</sequence>
<dbReference type="Gene3D" id="3.40.50.1820">
    <property type="entry name" value="alpha/beta hydrolase"/>
    <property type="match status" value="1"/>
</dbReference>
<dbReference type="Pfam" id="PF22278">
    <property type="entry name" value="DUF6958"/>
    <property type="match status" value="1"/>
</dbReference>
<dbReference type="InterPro" id="IPR029058">
    <property type="entry name" value="AB_hydrolase_fold"/>
</dbReference>
<dbReference type="SUPFAM" id="SSF53474">
    <property type="entry name" value="alpha/beta-Hydrolases"/>
    <property type="match status" value="1"/>
</dbReference>
<name>A0AA38XXQ2_9EURO</name>